<dbReference type="GO" id="GO:0140284">
    <property type="term" value="C:endoplasmic reticulum-endosome membrane contact site"/>
    <property type="evidence" value="ECO:0007669"/>
    <property type="project" value="TreeGrafter"/>
</dbReference>
<dbReference type="Gene3D" id="3.30.530.20">
    <property type="match status" value="2"/>
</dbReference>
<dbReference type="PANTHER" id="PTHR46121:SF3">
    <property type="entry name" value="STEROIDOGENIC ACUTE REGULATORY-LIKE PROTEIN 1"/>
    <property type="match status" value="1"/>
</dbReference>
<sequence length="254" mass="29341">MEICQSAQFETHEGWEKRASRSHCIVYSKAFNVGTVFTLRAEFNFPVEQLFNEHWKNFDCTPQFSRNASFVRRVEVLTPFVDVIHYGLSEAIGIKARDFLAGRIHRRLGNEIFVATRSFEHKDFEELKNSIREAIGIKARDFLAGRIHRRLGNEIFVATRSFEHKDFEELKNSIRGNLILGGGRIRAHPSDPRKTIVDYILCADLKGLDASGEKADQTLIKFMIEDIESAKDQIEKIRVRARKQSQGDEEEHLF</sequence>
<dbReference type="GO" id="GO:0099044">
    <property type="term" value="P:vesicle tethering to endoplasmic reticulum"/>
    <property type="evidence" value="ECO:0007669"/>
    <property type="project" value="TreeGrafter"/>
</dbReference>
<feature type="domain" description="START" evidence="1">
    <location>
        <begin position="10"/>
        <end position="132"/>
    </location>
</feature>
<dbReference type="GO" id="GO:0031902">
    <property type="term" value="C:late endosome membrane"/>
    <property type="evidence" value="ECO:0007669"/>
    <property type="project" value="TreeGrafter"/>
</dbReference>
<proteinExistence type="predicted"/>
<dbReference type="GO" id="GO:0005765">
    <property type="term" value="C:lysosomal membrane"/>
    <property type="evidence" value="ECO:0007669"/>
    <property type="project" value="TreeGrafter"/>
</dbReference>
<dbReference type="PANTHER" id="PTHR46121">
    <property type="entry name" value="STEROIDOGENIC ACUTE REGULATORY PROTEIN-LIKE"/>
    <property type="match status" value="1"/>
</dbReference>
<dbReference type="InterPro" id="IPR023393">
    <property type="entry name" value="START-like_dom_sf"/>
</dbReference>
<name>A0A0M3IEZ3_ASCLU</name>
<dbReference type="GO" id="GO:0008289">
    <property type="term" value="F:lipid binding"/>
    <property type="evidence" value="ECO:0007669"/>
    <property type="project" value="InterPro"/>
</dbReference>
<dbReference type="InterPro" id="IPR051869">
    <property type="entry name" value="STARD3"/>
</dbReference>
<dbReference type="AlphaFoldDB" id="A0A0M3IEZ3"/>
<dbReference type="WBParaSite" id="ALUE_0001672401-mRNA-1">
    <property type="protein sequence ID" value="ALUE_0001672401-mRNA-1"/>
    <property type="gene ID" value="ALUE_0001672401"/>
</dbReference>
<dbReference type="Proteomes" id="UP000036681">
    <property type="component" value="Unplaced"/>
</dbReference>
<feature type="domain" description="START" evidence="1">
    <location>
        <begin position="137"/>
        <end position="207"/>
    </location>
</feature>
<evidence type="ECO:0000313" key="2">
    <source>
        <dbReference type="Proteomes" id="UP000036681"/>
    </source>
</evidence>
<reference evidence="3" key="1">
    <citation type="submission" date="2017-02" db="UniProtKB">
        <authorList>
            <consortium name="WormBaseParasite"/>
        </authorList>
    </citation>
    <scope>IDENTIFICATION</scope>
</reference>
<dbReference type="Pfam" id="PF01852">
    <property type="entry name" value="START"/>
    <property type="match status" value="2"/>
</dbReference>
<dbReference type="InterPro" id="IPR002913">
    <property type="entry name" value="START_lipid-bd_dom"/>
</dbReference>
<dbReference type="SUPFAM" id="SSF55961">
    <property type="entry name" value="Bet v1-like"/>
    <property type="match status" value="2"/>
</dbReference>
<accession>A0A0M3IEZ3</accession>
<evidence type="ECO:0000313" key="3">
    <source>
        <dbReference type="WBParaSite" id="ALUE_0001672401-mRNA-1"/>
    </source>
</evidence>
<dbReference type="GO" id="GO:0005789">
    <property type="term" value="C:endoplasmic reticulum membrane"/>
    <property type="evidence" value="ECO:0007669"/>
    <property type="project" value="TreeGrafter"/>
</dbReference>
<keyword evidence="2" id="KW-1185">Reference proteome</keyword>
<organism evidence="2 3">
    <name type="scientific">Ascaris lumbricoides</name>
    <name type="common">Giant roundworm</name>
    <dbReference type="NCBI Taxonomy" id="6252"/>
    <lineage>
        <taxon>Eukaryota</taxon>
        <taxon>Metazoa</taxon>
        <taxon>Ecdysozoa</taxon>
        <taxon>Nematoda</taxon>
        <taxon>Chromadorea</taxon>
        <taxon>Rhabditida</taxon>
        <taxon>Spirurina</taxon>
        <taxon>Ascaridomorpha</taxon>
        <taxon>Ascaridoidea</taxon>
        <taxon>Ascarididae</taxon>
        <taxon>Ascaris</taxon>
    </lineage>
</organism>
<protein>
    <submittedName>
        <fullName evidence="3">TIGR04255 family protein</fullName>
    </submittedName>
</protein>
<evidence type="ECO:0000259" key="1">
    <source>
        <dbReference type="Pfam" id="PF01852"/>
    </source>
</evidence>